<dbReference type="InterPro" id="IPR014524">
    <property type="entry name" value="BamC"/>
</dbReference>
<keyword evidence="1 6" id="KW-0732">Signal</keyword>
<dbReference type="InterPro" id="IPR042268">
    <property type="entry name" value="BamC_C"/>
</dbReference>
<protein>
    <recommendedName>
        <fullName evidence="6">Outer membrane protein assembly factor BamC</fullName>
    </recommendedName>
</protein>
<comment type="similarity">
    <text evidence="6">Belongs to the BamC family.</text>
</comment>
<dbReference type="Pfam" id="PF06804">
    <property type="entry name" value="Lipoprotein_18"/>
    <property type="match status" value="1"/>
</dbReference>
<keyword evidence="5 6" id="KW-0449">Lipoprotein</keyword>
<dbReference type="Gene3D" id="3.30.530.50">
    <property type="match status" value="1"/>
</dbReference>
<keyword evidence="2 6" id="KW-0472">Membrane</keyword>
<evidence type="ECO:0000313" key="7">
    <source>
        <dbReference type="EMBL" id="GAA5189236.1"/>
    </source>
</evidence>
<dbReference type="InterPro" id="IPR010653">
    <property type="entry name" value="NlpB/DapX"/>
</dbReference>
<sequence>MKRSVVALAVLALAGCSTPLERRQAGGGFDYLEQNSGNPLVVPAGLETPRTSREFDIPALGDQADPELVGPRLDVRPPLQVLPLAPGTRIQDGTDTVTILIESNDDDVALADEIQQTLLGFLGQRGIGVADANGGVITTDWIEQTEVVERSWWRDKEYQLRQRYRFDTVVKDHGRTGSIEITLLDHEERLDGVDEDIVLTDADRRRYAIDMLNSAIAYMAEDRQAREAADQIANGRGFNTELGLDPEDNAAFIADGGFDEIWTRMGKVLPALGFEVRDLDKTLATYYVEYDSSGGFWSSLWSDSERLDLEEGSYQVRLFEMGERTAITLMDSDAEPLSTEQVTEIYQIVEQAMGKEMSEL</sequence>
<evidence type="ECO:0000256" key="2">
    <source>
        <dbReference type="ARBA" id="ARBA00023136"/>
    </source>
</evidence>
<reference evidence="8" key="1">
    <citation type="journal article" date="2019" name="Int. J. Syst. Evol. Microbiol.">
        <title>The Global Catalogue of Microorganisms (GCM) 10K type strain sequencing project: providing services to taxonomists for standard genome sequencing and annotation.</title>
        <authorList>
            <consortium name="The Broad Institute Genomics Platform"/>
            <consortium name="The Broad Institute Genome Sequencing Center for Infectious Disease"/>
            <person name="Wu L."/>
            <person name="Ma J."/>
        </authorList>
    </citation>
    <scope>NUCLEOTIDE SEQUENCE [LARGE SCALE GENOMIC DNA]</scope>
    <source>
        <strain evidence="8">JCM 18720</strain>
    </source>
</reference>
<keyword evidence="4 6" id="KW-0998">Cell outer membrane</keyword>
<keyword evidence="3 6" id="KW-0564">Palmitate</keyword>
<dbReference type="HAMAP" id="MF_00924">
    <property type="entry name" value="OM_assembly_BamC"/>
    <property type="match status" value="1"/>
</dbReference>
<dbReference type="RefSeq" id="WP_345316058.1">
    <property type="nucleotide sequence ID" value="NZ_BAABLF010000006.1"/>
</dbReference>
<accession>A0ABP9RZQ3</accession>
<evidence type="ECO:0000256" key="5">
    <source>
        <dbReference type="ARBA" id="ARBA00023288"/>
    </source>
</evidence>
<comment type="function">
    <text evidence="6">Part of the outer membrane protein assembly complex, which is involved in assembly and insertion of beta-barrel proteins into the outer membrane.</text>
</comment>
<evidence type="ECO:0000256" key="1">
    <source>
        <dbReference type="ARBA" id="ARBA00022729"/>
    </source>
</evidence>
<comment type="subunit">
    <text evidence="6">Part of the Bam complex.</text>
</comment>
<organism evidence="7 8">
    <name type="scientific">Ferrimonas gelatinilytica</name>
    <dbReference type="NCBI Taxonomy" id="1255257"/>
    <lineage>
        <taxon>Bacteria</taxon>
        <taxon>Pseudomonadati</taxon>
        <taxon>Pseudomonadota</taxon>
        <taxon>Gammaproteobacteria</taxon>
        <taxon>Alteromonadales</taxon>
        <taxon>Ferrimonadaceae</taxon>
        <taxon>Ferrimonas</taxon>
    </lineage>
</organism>
<comment type="subcellular location">
    <subcellularLocation>
        <location evidence="6">Cell outer membrane</location>
        <topology evidence="6">Lipid-anchor</topology>
    </subcellularLocation>
</comment>
<dbReference type="Gene3D" id="3.30.310.170">
    <property type="entry name" value="Outer membrane protein assembly factor BamC"/>
    <property type="match status" value="1"/>
</dbReference>
<evidence type="ECO:0000313" key="8">
    <source>
        <dbReference type="Proteomes" id="UP001501600"/>
    </source>
</evidence>
<name>A0ABP9RZQ3_9GAMM</name>
<gene>
    <name evidence="6 7" type="primary">bamC</name>
    <name evidence="7" type="ORF">GCM10025772_11150</name>
</gene>
<keyword evidence="8" id="KW-1185">Reference proteome</keyword>
<evidence type="ECO:0000256" key="4">
    <source>
        <dbReference type="ARBA" id="ARBA00023237"/>
    </source>
</evidence>
<dbReference type="EMBL" id="BAABLF010000006">
    <property type="protein sequence ID" value="GAA5189236.1"/>
    <property type="molecule type" value="Genomic_DNA"/>
</dbReference>
<proteinExistence type="inferred from homology"/>
<evidence type="ECO:0000256" key="6">
    <source>
        <dbReference type="HAMAP-Rule" id="MF_00924"/>
    </source>
</evidence>
<comment type="caution">
    <text evidence="7">The sequence shown here is derived from an EMBL/GenBank/DDBJ whole genome shotgun (WGS) entry which is preliminary data.</text>
</comment>
<dbReference type="Proteomes" id="UP001501600">
    <property type="component" value="Unassembled WGS sequence"/>
</dbReference>
<dbReference type="PROSITE" id="PS51257">
    <property type="entry name" value="PROKAR_LIPOPROTEIN"/>
    <property type="match status" value="1"/>
</dbReference>
<evidence type="ECO:0000256" key="3">
    <source>
        <dbReference type="ARBA" id="ARBA00023139"/>
    </source>
</evidence>